<sequence>MCHSSNKVEQEFYFEVLQGHAVPLPRVRRDQFPGMEPHSALLPIDLGVTEKPHSMWIHPLLISQ</sequence>
<comment type="caution">
    <text evidence="1">The sequence shown here is derived from an EMBL/GenBank/DDBJ whole genome shotgun (WGS) entry which is preliminary data.</text>
</comment>
<dbReference type="Proteomes" id="UP000248714">
    <property type="component" value="Unassembled WGS sequence"/>
</dbReference>
<reference evidence="1 2" key="1">
    <citation type="submission" date="2018-06" db="EMBL/GenBank/DDBJ databases">
        <title>Genomic Encyclopedia of Type Strains, Phase IV (KMG-IV): sequencing the most valuable type-strain genomes for metagenomic binning, comparative biology and taxonomic classification.</title>
        <authorList>
            <person name="Goeker M."/>
        </authorList>
    </citation>
    <scope>NUCLEOTIDE SEQUENCE [LARGE SCALE GENOMIC DNA]</scope>
    <source>
        <strain evidence="1 2">DSM 45479</strain>
    </source>
</reference>
<proteinExistence type="predicted"/>
<evidence type="ECO:0000313" key="1">
    <source>
        <dbReference type="EMBL" id="RAS68015.1"/>
    </source>
</evidence>
<accession>A0ABX9EF72</accession>
<protein>
    <submittedName>
        <fullName evidence="1">Uncharacterized protein</fullName>
    </submittedName>
</protein>
<keyword evidence="2" id="KW-1185">Reference proteome</keyword>
<gene>
    <name evidence="1" type="ORF">C8D87_10275</name>
</gene>
<evidence type="ECO:0000313" key="2">
    <source>
        <dbReference type="Proteomes" id="UP000248714"/>
    </source>
</evidence>
<name>A0ABX9EF72_9PSEU</name>
<organism evidence="1 2">
    <name type="scientific">Lentzea atacamensis</name>
    <dbReference type="NCBI Taxonomy" id="531938"/>
    <lineage>
        <taxon>Bacteria</taxon>
        <taxon>Bacillati</taxon>
        <taxon>Actinomycetota</taxon>
        <taxon>Actinomycetes</taxon>
        <taxon>Pseudonocardiales</taxon>
        <taxon>Pseudonocardiaceae</taxon>
        <taxon>Lentzea</taxon>
    </lineage>
</organism>
<dbReference type="EMBL" id="QLTT01000002">
    <property type="protein sequence ID" value="RAS68015.1"/>
    <property type="molecule type" value="Genomic_DNA"/>
</dbReference>